<keyword evidence="2" id="KW-1185">Reference proteome</keyword>
<dbReference type="WBParaSite" id="HCON_00017740-00001">
    <property type="protein sequence ID" value="HCON_00017740-00001"/>
    <property type="gene ID" value="HCON_00017740"/>
</dbReference>
<name>A0A7I4XVR2_HAECO</name>
<feature type="region of interest" description="Disordered" evidence="1">
    <location>
        <begin position="197"/>
        <end position="247"/>
    </location>
</feature>
<reference evidence="3" key="1">
    <citation type="submission" date="2020-12" db="UniProtKB">
        <authorList>
            <consortium name="WormBaseParasite"/>
        </authorList>
    </citation>
    <scope>IDENTIFICATION</scope>
    <source>
        <strain evidence="3">MHco3</strain>
    </source>
</reference>
<organism evidence="2 3">
    <name type="scientific">Haemonchus contortus</name>
    <name type="common">Barber pole worm</name>
    <dbReference type="NCBI Taxonomy" id="6289"/>
    <lineage>
        <taxon>Eukaryota</taxon>
        <taxon>Metazoa</taxon>
        <taxon>Ecdysozoa</taxon>
        <taxon>Nematoda</taxon>
        <taxon>Chromadorea</taxon>
        <taxon>Rhabditida</taxon>
        <taxon>Rhabditina</taxon>
        <taxon>Rhabditomorpha</taxon>
        <taxon>Strongyloidea</taxon>
        <taxon>Trichostrongylidae</taxon>
        <taxon>Haemonchus</taxon>
    </lineage>
</organism>
<proteinExistence type="predicted"/>
<protein>
    <submittedName>
        <fullName evidence="3">PPP1R35_C domain-containing protein</fullName>
    </submittedName>
</protein>
<dbReference type="OrthoDB" id="5789060at2759"/>
<evidence type="ECO:0000256" key="1">
    <source>
        <dbReference type="SAM" id="MobiDB-lite"/>
    </source>
</evidence>
<evidence type="ECO:0000313" key="2">
    <source>
        <dbReference type="Proteomes" id="UP000025227"/>
    </source>
</evidence>
<dbReference type="OMA" id="CPTELIR"/>
<accession>A0A7I4XVR2</accession>
<feature type="compositionally biased region" description="Basic residues" evidence="1">
    <location>
        <begin position="197"/>
        <end position="213"/>
    </location>
</feature>
<sequence>MAEEGKIISARREYVSEYYPDLLSNYSNSSGTISYETIITPRRPEQRDLRQATEATIPTQHPYYLREVELLPPPLIPEIVEWDLIKRINRLLLNKERKKKTVEVHRADKGTVEQSKKVINEALSKFLSRPTGMAMNISTVANSKPARLAIKVCPTELIRSPTTPLVTMEALEKTFNNDPYYISETELVHEQTELFKRRVQKRQQHHASAKRTRPNFPKDPPVPESRTYGPAAMSHDTGSDYSLSEDI</sequence>
<evidence type="ECO:0000313" key="3">
    <source>
        <dbReference type="WBParaSite" id="HCON_00017740-00001"/>
    </source>
</evidence>
<dbReference type="AlphaFoldDB" id="A0A7I4XVR2"/>
<dbReference type="Proteomes" id="UP000025227">
    <property type="component" value="Unplaced"/>
</dbReference>